<protein>
    <submittedName>
        <fullName evidence="1">Uncharacterized protein</fullName>
    </submittedName>
</protein>
<evidence type="ECO:0000313" key="2">
    <source>
        <dbReference type="Proteomes" id="UP000410984"/>
    </source>
</evidence>
<keyword evidence="2" id="KW-1185">Reference proteome</keyword>
<dbReference type="AlphaFoldDB" id="A0A509EC85"/>
<dbReference type="EMBL" id="CABFPH010000029">
    <property type="protein sequence ID" value="VUD71792.1"/>
    <property type="molecule type" value="Genomic_DNA"/>
</dbReference>
<proteinExistence type="predicted"/>
<reference evidence="1 2" key="1">
    <citation type="submission" date="2019-06" db="EMBL/GenBank/DDBJ databases">
        <authorList>
            <person name="Rodrigo-Torres L."/>
            <person name="Arahal R. D."/>
            <person name="Lucena T."/>
        </authorList>
    </citation>
    <scope>NUCLEOTIDE SEQUENCE [LARGE SCALE GENOMIC DNA]</scope>
    <source>
        <strain evidence="1 2">SB0023/3</strain>
    </source>
</reference>
<organism evidence="1 2">
    <name type="scientific">Methylobacterium symbioticum</name>
    <dbReference type="NCBI Taxonomy" id="2584084"/>
    <lineage>
        <taxon>Bacteria</taxon>
        <taxon>Pseudomonadati</taxon>
        <taxon>Pseudomonadota</taxon>
        <taxon>Alphaproteobacteria</taxon>
        <taxon>Hyphomicrobiales</taxon>
        <taxon>Methylobacteriaceae</taxon>
        <taxon>Methylobacterium</taxon>
    </lineage>
</organism>
<evidence type="ECO:0000313" key="1">
    <source>
        <dbReference type="EMBL" id="VUD71792.1"/>
    </source>
</evidence>
<sequence length="72" mass="7997">MAEKTVFQRLEDLEQRVAELQRRLGVPVHPQFVDHGGIGCWPMGPHTHGPRDEHGLPSCGTTGCCSGNCRFR</sequence>
<gene>
    <name evidence="1" type="ORF">MET9862_02380</name>
</gene>
<name>A0A509EC85_9HYPH</name>
<dbReference type="Proteomes" id="UP000410984">
    <property type="component" value="Unassembled WGS sequence"/>
</dbReference>
<accession>A0A509EC85</accession>